<keyword evidence="9" id="KW-1185">Reference proteome</keyword>
<organism evidence="8 9">
    <name type="scientific">Cryptococcus wingfieldii CBS 7118</name>
    <dbReference type="NCBI Taxonomy" id="1295528"/>
    <lineage>
        <taxon>Eukaryota</taxon>
        <taxon>Fungi</taxon>
        <taxon>Dikarya</taxon>
        <taxon>Basidiomycota</taxon>
        <taxon>Agaricomycotina</taxon>
        <taxon>Tremellomycetes</taxon>
        <taxon>Tremellales</taxon>
        <taxon>Cryptococcaceae</taxon>
        <taxon>Cryptococcus</taxon>
    </lineage>
</organism>
<feature type="compositionally biased region" description="Low complexity" evidence="5">
    <location>
        <begin position="96"/>
        <end position="112"/>
    </location>
</feature>
<evidence type="ECO:0000256" key="4">
    <source>
        <dbReference type="ARBA" id="ARBA00023136"/>
    </source>
</evidence>
<evidence type="ECO:0008006" key="10">
    <source>
        <dbReference type="Google" id="ProtNLM"/>
    </source>
</evidence>
<dbReference type="InterPro" id="IPR051694">
    <property type="entry name" value="Immunoregulatory_rcpt-like"/>
</dbReference>
<feature type="region of interest" description="Disordered" evidence="5">
    <location>
        <begin position="448"/>
        <end position="504"/>
    </location>
</feature>
<feature type="region of interest" description="Disordered" evidence="5">
    <location>
        <begin position="88"/>
        <end position="112"/>
    </location>
</feature>
<evidence type="ECO:0000256" key="6">
    <source>
        <dbReference type="SAM" id="Phobius"/>
    </source>
</evidence>
<dbReference type="AlphaFoldDB" id="A0A1E3J4N0"/>
<feature type="compositionally biased region" description="Low complexity" evidence="5">
    <location>
        <begin position="277"/>
        <end position="297"/>
    </location>
</feature>
<sequence>MGRASSKRHMTTRGLTLGIILLGDIVAAKSAEYAGENRGIDTASLKDRGFISTGVLAAVTSIMATSAAASDTIASISSIAQETTLTSQDRTRSIISNTNPTSAATSEAETTASLPSLTTASDGTLHWQSEIVSEADATSDDAQVATTALATSTAGALTSSASPLIDEPHTSSNEETSESLQQASTTTALSSLASTSHGKSTVVIAVTDHGSGSSSSALSVSDVSLSGQVSQTILSSGVLAFDENSSSGLGSAQSSTVRASTHATSRSVALDFGDATASSHSSQSVSTTSSRVSGTASKSSSIDGGGVIAAEVDSTTRSTSSKNTASDYNLAGSSKSTASAQKSSSDALSESSSAATASAQSSATSDIFVTSGTTLTGQAAIAALASETSTVSTSGSSKASADSDSDTKEDSSSLSSIAIVGIVGGVLVGLIVIYLIWYQWRKKKARASLGDQIPDDPEEDDYDEKRRQTRSSFGADEPFTPATYRQRGRGASRQGSRDRDWETGYGETMYDRQTYWDEDGHERMTEYDGRGYYPQSEYLQDYDREGGGGDGRTEYGQTQYGDGMTAVIADGMVTHAPTAPSQAGSAQNPFVPVPPVPRVPSAYSIHKNSTVRTNADGLDVPHSVAAQSAGQGQGRETAYGASIYDAYGGPDSRPQTQFTEPSTSNLLPWLNKGSQTPAPPVPAVDAQYSHRVPSSPRQGSPPQASVQQRQQMINLEDEYEPRAPPRAVMAQTPLPMAQNVPFDGGLEQAPIPTFR</sequence>
<proteinExistence type="predicted"/>
<evidence type="ECO:0000256" key="1">
    <source>
        <dbReference type="ARBA" id="ARBA00004167"/>
    </source>
</evidence>
<feature type="compositionally biased region" description="Polar residues" evidence="5">
    <location>
        <begin position="695"/>
        <end position="713"/>
    </location>
</feature>
<dbReference type="Proteomes" id="UP000094819">
    <property type="component" value="Unassembled WGS sequence"/>
</dbReference>
<gene>
    <name evidence="8" type="ORF">L198_04422</name>
</gene>
<feature type="region of interest" description="Disordered" evidence="5">
    <location>
        <begin position="643"/>
        <end position="755"/>
    </location>
</feature>
<feature type="compositionally biased region" description="Low complexity" evidence="5">
    <location>
        <begin position="179"/>
        <end position="192"/>
    </location>
</feature>
<reference evidence="8 9" key="1">
    <citation type="submission" date="2016-06" db="EMBL/GenBank/DDBJ databases">
        <title>Evolution of pathogenesis and genome organization in the Tremellales.</title>
        <authorList>
            <person name="Cuomo C."/>
            <person name="Litvintseva A."/>
            <person name="Heitman J."/>
            <person name="Chen Y."/>
            <person name="Sun S."/>
            <person name="Springer D."/>
            <person name="Dromer F."/>
            <person name="Young S."/>
            <person name="Zeng Q."/>
            <person name="Chapman S."/>
            <person name="Gujja S."/>
            <person name="Saif S."/>
            <person name="Birren B."/>
        </authorList>
    </citation>
    <scope>NUCLEOTIDE SEQUENCE [LARGE SCALE GENOMIC DNA]</scope>
    <source>
        <strain evidence="8 9">CBS 7118</strain>
    </source>
</reference>
<dbReference type="PANTHER" id="PTHR15549">
    <property type="entry name" value="PAIRED IMMUNOGLOBULIN-LIKE TYPE 2 RECEPTOR"/>
    <property type="match status" value="1"/>
</dbReference>
<feature type="signal peptide" evidence="7">
    <location>
        <begin position="1"/>
        <end position="30"/>
    </location>
</feature>
<feature type="compositionally biased region" description="Polar residues" evidence="5">
    <location>
        <begin position="313"/>
        <end position="327"/>
    </location>
</feature>
<evidence type="ECO:0000313" key="8">
    <source>
        <dbReference type="EMBL" id="ODN95804.1"/>
    </source>
</evidence>
<feature type="chain" id="PRO_5009130133" description="Mid2 domain-containing protein" evidence="7">
    <location>
        <begin position="31"/>
        <end position="755"/>
    </location>
</feature>
<dbReference type="EMBL" id="AWGH01000012">
    <property type="protein sequence ID" value="ODN95804.1"/>
    <property type="molecule type" value="Genomic_DNA"/>
</dbReference>
<keyword evidence="3 6" id="KW-1133">Transmembrane helix</keyword>
<feature type="compositionally biased region" description="Polar residues" evidence="5">
    <location>
        <begin position="653"/>
        <end position="676"/>
    </location>
</feature>
<name>A0A1E3J4N0_9TREE</name>
<dbReference type="RefSeq" id="XP_019031469.1">
    <property type="nucleotide sequence ID" value="XM_019176541.1"/>
</dbReference>
<comment type="subcellular location">
    <subcellularLocation>
        <location evidence="1">Membrane</location>
        <topology evidence="1">Single-pass membrane protein</topology>
    </subcellularLocation>
</comment>
<feature type="region of interest" description="Disordered" evidence="5">
    <location>
        <begin position="157"/>
        <end position="192"/>
    </location>
</feature>
<dbReference type="GO" id="GO:0016020">
    <property type="term" value="C:membrane"/>
    <property type="evidence" value="ECO:0007669"/>
    <property type="project" value="UniProtKB-SubCell"/>
</dbReference>
<feature type="region of interest" description="Disordered" evidence="5">
    <location>
        <begin position="277"/>
        <end position="337"/>
    </location>
</feature>
<comment type="caution">
    <text evidence="8">The sequence shown here is derived from an EMBL/GenBank/DDBJ whole genome shotgun (WGS) entry which is preliminary data.</text>
</comment>
<dbReference type="GO" id="GO:0071944">
    <property type="term" value="C:cell periphery"/>
    <property type="evidence" value="ECO:0007669"/>
    <property type="project" value="UniProtKB-ARBA"/>
</dbReference>
<evidence type="ECO:0000256" key="2">
    <source>
        <dbReference type="ARBA" id="ARBA00022692"/>
    </source>
</evidence>
<feature type="compositionally biased region" description="Low complexity" evidence="5">
    <location>
        <begin position="392"/>
        <end position="402"/>
    </location>
</feature>
<keyword evidence="7" id="KW-0732">Signal</keyword>
<feature type="region of interest" description="Disordered" evidence="5">
    <location>
        <begin position="392"/>
        <end position="411"/>
    </location>
</feature>
<feature type="transmembrane region" description="Helical" evidence="6">
    <location>
        <begin position="414"/>
        <end position="437"/>
    </location>
</feature>
<evidence type="ECO:0000313" key="9">
    <source>
        <dbReference type="Proteomes" id="UP000094819"/>
    </source>
</evidence>
<dbReference type="GeneID" id="30193635"/>
<keyword evidence="4 6" id="KW-0472">Membrane</keyword>
<evidence type="ECO:0000256" key="5">
    <source>
        <dbReference type="SAM" id="MobiDB-lite"/>
    </source>
</evidence>
<evidence type="ECO:0000256" key="3">
    <source>
        <dbReference type="ARBA" id="ARBA00022989"/>
    </source>
</evidence>
<evidence type="ECO:0000256" key="7">
    <source>
        <dbReference type="SAM" id="SignalP"/>
    </source>
</evidence>
<dbReference type="OrthoDB" id="2576229at2759"/>
<accession>A0A1E3J4N0</accession>
<protein>
    <recommendedName>
        <fullName evidence="10">Mid2 domain-containing protein</fullName>
    </recommendedName>
</protein>
<feature type="compositionally biased region" description="Acidic residues" evidence="5">
    <location>
        <begin position="453"/>
        <end position="462"/>
    </location>
</feature>
<keyword evidence="2 6" id="KW-0812">Transmembrane</keyword>